<dbReference type="GO" id="GO:0006636">
    <property type="term" value="P:unsaturated fatty acid biosynthetic process"/>
    <property type="evidence" value="ECO:0007669"/>
    <property type="project" value="TreeGrafter"/>
</dbReference>
<organism evidence="14 15">
    <name type="scientific">Allacma fusca</name>
    <dbReference type="NCBI Taxonomy" id="39272"/>
    <lineage>
        <taxon>Eukaryota</taxon>
        <taxon>Metazoa</taxon>
        <taxon>Ecdysozoa</taxon>
        <taxon>Arthropoda</taxon>
        <taxon>Hexapoda</taxon>
        <taxon>Collembola</taxon>
        <taxon>Symphypleona</taxon>
        <taxon>Sminthuridae</taxon>
        <taxon>Allacma</taxon>
    </lineage>
</organism>
<keyword evidence="7" id="KW-0560">Oxidoreductase</keyword>
<dbReference type="PANTHER" id="PTHR11351">
    <property type="entry name" value="ACYL-COA DESATURASE"/>
    <property type="match status" value="1"/>
</dbReference>
<keyword evidence="15" id="KW-1185">Reference proteome</keyword>
<dbReference type="AlphaFoldDB" id="A0A8J2JLH8"/>
<keyword evidence="11" id="KW-0275">Fatty acid biosynthesis</keyword>
<proteinExistence type="inferred from homology"/>
<feature type="domain" description="Fatty acid desaturase" evidence="13">
    <location>
        <begin position="58"/>
        <end position="195"/>
    </location>
</feature>
<evidence type="ECO:0000259" key="13">
    <source>
        <dbReference type="Pfam" id="PF00487"/>
    </source>
</evidence>
<dbReference type="EMBL" id="CAJVCH010075147">
    <property type="protein sequence ID" value="CAG7720912.1"/>
    <property type="molecule type" value="Genomic_DNA"/>
</dbReference>
<keyword evidence="3" id="KW-0444">Lipid biosynthesis</keyword>
<comment type="similarity">
    <text evidence="2">Belongs to the fatty acid desaturase type 1 family.</text>
</comment>
<evidence type="ECO:0000256" key="10">
    <source>
        <dbReference type="ARBA" id="ARBA00023136"/>
    </source>
</evidence>
<evidence type="ECO:0000256" key="6">
    <source>
        <dbReference type="ARBA" id="ARBA00022989"/>
    </source>
</evidence>
<name>A0A8J2JLH8_9HEXA</name>
<evidence type="ECO:0000313" key="14">
    <source>
        <dbReference type="EMBL" id="CAG7720912.1"/>
    </source>
</evidence>
<dbReference type="Proteomes" id="UP000708208">
    <property type="component" value="Unassembled WGS sequence"/>
</dbReference>
<sequence length="208" mass="24396">MSQISQNEPEEVKVKADWLREFHRSTVGFCVNFGIAHFFGLIGLVLIAQGRVMTSTLIFAYILAEFASYSITIGCHRLFSHRTFKATRPLVNFLAVCNFFAGQQSIWLWSAWHRVHHKCVDTDEDPHNATRGFFYSHIGWLLTYDHQKFLKSLDKIDMSDLEKVPIIMFHERYYMYIHHTCIYILPTVIPWYFFAPPICGEINLMTHQ</sequence>
<keyword evidence="5" id="KW-0276">Fatty acid metabolism</keyword>
<keyword evidence="8" id="KW-0408">Iron</keyword>
<keyword evidence="9" id="KW-0443">Lipid metabolism</keyword>
<dbReference type="GO" id="GO:0005789">
    <property type="term" value="C:endoplasmic reticulum membrane"/>
    <property type="evidence" value="ECO:0007669"/>
    <property type="project" value="TreeGrafter"/>
</dbReference>
<evidence type="ECO:0000256" key="11">
    <source>
        <dbReference type="ARBA" id="ARBA00023160"/>
    </source>
</evidence>
<dbReference type="GO" id="GO:0004768">
    <property type="term" value="F:stearoyl-CoA 9-desaturase activity"/>
    <property type="evidence" value="ECO:0007669"/>
    <property type="project" value="TreeGrafter"/>
</dbReference>
<evidence type="ECO:0000313" key="15">
    <source>
        <dbReference type="Proteomes" id="UP000708208"/>
    </source>
</evidence>
<evidence type="ECO:0000256" key="12">
    <source>
        <dbReference type="SAM" id="Phobius"/>
    </source>
</evidence>
<evidence type="ECO:0000256" key="4">
    <source>
        <dbReference type="ARBA" id="ARBA00022692"/>
    </source>
</evidence>
<dbReference type="InterPro" id="IPR015876">
    <property type="entry name" value="Acyl-CoA_DS"/>
</dbReference>
<comment type="subcellular location">
    <subcellularLocation>
        <location evidence="1">Membrane</location>
        <topology evidence="1">Multi-pass membrane protein</topology>
    </subcellularLocation>
</comment>
<keyword evidence="10 12" id="KW-0472">Membrane</keyword>
<dbReference type="Pfam" id="PF00487">
    <property type="entry name" value="FA_desaturase"/>
    <property type="match status" value="1"/>
</dbReference>
<evidence type="ECO:0000256" key="2">
    <source>
        <dbReference type="ARBA" id="ARBA00009295"/>
    </source>
</evidence>
<evidence type="ECO:0000256" key="5">
    <source>
        <dbReference type="ARBA" id="ARBA00022832"/>
    </source>
</evidence>
<dbReference type="OrthoDB" id="9988030at2759"/>
<feature type="transmembrane region" description="Helical" evidence="12">
    <location>
        <begin position="173"/>
        <end position="194"/>
    </location>
</feature>
<evidence type="ECO:0000256" key="7">
    <source>
        <dbReference type="ARBA" id="ARBA00023002"/>
    </source>
</evidence>
<accession>A0A8J2JLH8</accession>
<feature type="transmembrane region" description="Helical" evidence="12">
    <location>
        <begin position="29"/>
        <end position="52"/>
    </location>
</feature>
<evidence type="ECO:0000256" key="3">
    <source>
        <dbReference type="ARBA" id="ARBA00022516"/>
    </source>
</evidence>
<keyword evidence="4 12" id="KW-0812">Transmembrane</keyword>
<dbReference type="PANTHER" id="PTHR11351:SF31">
    <property type="entry name" value="DESATURASE 1, ISOFORM A-RELATED"/>
    <property type="match status" value="1"/>
</dbReference>
<keyword evidence="6 12" id="KW-1133">Transmembrane helix</keyword>
<reference evidence="14" key="1">
    <citation type="submission" date="2021-06" db="EMBL/GenBank/DDBJ databases">
        <authorList>
            <person name="Hodson N. C."/>
            <person name="Mongue J. A."/>
            <person name="Jaron S. K."/>
        </authorList>
    </citation>
    <scope>NUCLEOTIDE SEQUENCE</scope>
</reference>
<evidence type="ECO:0000256" key="9">
    <source>
        <dbReference type="ARBA" id="ARBA00023098"/>
    </source>
</evidence>
<evidence type="ECO:0000256" key="8">
    <source>
        <dbReference type="ARBA" id="ARBA00023004"/>
    </source>
</evidence>
<gene>
    <name evidence="14" type="ORF">AFUS01_LOCUS10165</name>
</gene>
<protein>
    <recommendedName>
        <fullName evidence="13">Fatty acid desaturase domain-containing protein</fullName>
    </recommendedName>
</protein>
<dbReference type="GO" id="GO:0005506">
    <property type="term" value="F:iron ion binding"/>
    <property type="evidence" value="ECO:0007669"/>
    <property type="project" value="TreeGrafter"/>
</dbReference>
<feature type="transmembrane region" description="Helical" evidence="12">
    <location>
        <begin position="58"/>
        <end position="79"/>
    </location>
</feature>
<dbReference type="InterPro" id="IPR005804">
    <property type="entry name" value="FA_desaturase_dom"/>
</dbReference>
<comment type="caution">
    <text evidence="14">The sequence shown here is derived from an EMBL/GenBank/DDBJ whole genome shotgun (WGS) entry which is preliminary data.</text>
</comment>
<evidence type="ECO:0000256" key="1">
    <source>
        <dbReference type="ARBA" id="ARBA00004141"/>
    </source>
</evidence>